<dbReference type="AlphaFoldDB" id="A0AA91M5T7"/>
<keyword evidence="1" id="KW-1133">Transmembrane helix</keyword>
<keyword evidence="1" id="KW-0472">Membrane</keyword>
<accession>A0AA91M5T7</accession>
<feature type="domain" description="DUF7847" evidence="2">
    <location>
        <begin position="13"/>
        <end position="259"/>
    </location>
</feature>
<evidence type="ECO:0000313" key="3">
    <source>
        <dbReference type="EMBL" id="ORB00606.1"/>
    </source>
</evidence>
<feature type="transmembrane region" description="Helical" evidence="1">
    <location>
        <begin position="237"/>
        <end position="258"/>
    </location>
</feature>
<feature type="transmembrane region" description="Helical" evidence="1">
    <location>
        <begin position="149"/>
        <end position="167"/>
    </location>
</feature>
<feature type="transmembrane region" description="Helical" evidence="1">
    <location>
        <begin position="187"/>
        <end position="217"/>
    </location>
</feature>
<feature type="transmembrane region" description="Helical" evidence="1">
    <location>
        <begin position="123"/>
        <end position="143"/>
    </location>
</feature>
<dbReference type="Proteomes" id="UP000192320">
    <property type="component" value="Unassembled WGS sequence"/>
</dbReference>
<dbReference type="Pfam" id="PF25231">
    <property type="entry name" value="DUF7847"/>
    <property type="match status" value="1"/>
</dbReference>
<keyword evidence="1" id="KW-0812">Transmembrane</keyword>
<reference evidence="3 4" key="1">
    <citation type="submission" date="2017-02" db="EMBL/GenBank/DDBJ databases">
        <title>The new phylogeny of genus Mycobacterium.</title>
        <authorList>
            <person name="Tortoli E."/>
            <person name="Trovato A."/>
            <person name="Cirillo D.M."/>
        </authorList>
    </citation>
    <scope>NUCLEOTIDE SEQUENCE [LARGE SCALE GENOMIC DNA]</scope>
    <source>
        <strain evidence="3 4">DSM 45633</strain>
    </source>
</reference>
<name>A0AA91M5T7_9MYCO</name>
<evidence type="ECO:0000259" key="2">
    <source>
        <dbReference type="Pfam" id="PF25231"/>
    </source>
</evidence>
<proteinExistence type="predicted"/>
<feature type="transmembrane region" description="Helical" evidence="1">
    <location>
        <begin position="81"/>
        <end position="103"/>
    </location>
</feature>
<feature type="transmembrane region" description="Helical" evidence="1">
    <location>
        <begin position="27"/>
        <end position="45"/>
    </location>
</feature>
<protein>
    <recommendedName>
        <fullName evidence="2">DUF7847 domain-containing protein</fullName>
    </recommendedName>
</protein>
<gene>
    <name evidence="3" type="ORF">BST33_11540</name>
</gene>
<evidence type="ECO:0000313" key="4">
    <source>
        <dbReference type="Proteomes" id="UP000192320"/>
    </source>
</evidence>
<sequence length="297" mass="31666">MIPLRPLSLTDIYSGAIGYIRTNPKTVFVLSLIVVVATQIISWIVEFGLAAGGLLDPSKDFSDQSGGEAAASLISEFIPSIVHVLGSPMLTGLLTAVVGRAVFGSPTSIEEAWALVRDRFASLLGLVALMSLAVLIGSAAMALGPLLMVAYIYGYMMLVFAPTVIVLERQPVVEALRRSFRLVRHSFWRVLGILALAELIAALISFAVMAPFTLMTLATQGTDALFNSTGFSPLAEIGSAIGQLILLPFIAGVSVLLYTDRRIRSEDFDLVLRTGVTGGSYVGESTDTLWLTPPPGY</sequence>
<comment type="caution">
    <text evidence="3">The sequence shown here is derived from an EMBL/GenBank/DDBJ whole genome shotgun (WGS) entry which is preliminary data.</text>
</comment>
<evidence type="ECO:0000256" key="1">
    <source>
        <dbReference type="SAM" id="Phobius"/>
    </source>
</evidence>
<dbReference type="InterPro" id="IPR057169">
    <property type="entry name" value="DUF7847"/>
</dbReference>
<dbReference type="EMBL" id="MVHZ01000010">
    <property type="protein sequence ID" value="ORB00606.1"/>
    <property type="molecule type" value="Genomic_DNA"/>
</dbReference>
<keyword evidence="4" id="KW-1185">Reference proteome</keyword>
<organism evidence="3 4">
    <name type="scientific">Mycolicibacter minnesotensis</name>
    <dbReference type="NCBI Taxonomy" id="1118379"/>
    <lineage>
        <taxon>Bacteria</taxon>
        <taxon>Bacillati</taxon>
        <taxon>Actinomycetota</taxon>
        <taxon>Actinomycetes</taxon>
        <taxon>Mycobacteriales</taxon>
        <taxon>Mycobacteriaceae</taxon>
        <taxon>Mycolicibacter</taxon>
    </lineage>
</organism>